<reference evidence="4 5" key="1">
    <citation type="submission" date="2017-10" db="EMBL/GenBank/DDBJ databases">
        <title>Comparative genomics in systemic dimorphic fungi from Ajellomycetaceae.</title>
        <authorList>
            <person name="Munoz J.F."/>
            <person name="Mcewen J.G."/>
            <person name="Clay O.K."/>
            <person name="Cuomo C.A."/>
        </authorList>
    </citation>
    <scope>NUCLEOTIDE SEQUENCE [LARGE SCALE GENOMIC DNA]</scope>
    <source>
        <strain evidence="4 5">UAMH5409</strain>
    </source>
</reference>
<feature type="chain" id="PRO_5012699371" description="Chitin-binding type-4 domain-containing protein" evidence="3">
    <location>
        <begin position="21"/>
        <end position="210"/>
    </location>
</feature>
<dbReference type="AlphaFoldDB" id="A0A2B7Y332"/>
<evidence type="ECO:0000256" key="3">
    <source>
        <dbReference type="SAM" id="SignalP"/>
    </source>
</evidence>
<keyword evidence="5" id="KW-1185">Reference proteome</keyword>
<comment type="caution">
    <text evidence="4">The sequence shown here is derived from an EMBL/GenBank/DDBJ whole genome shotgun (WGS) entry which is preliminary data.</text>
</comment>
<feature type="signal peptide" evidence="3">
    <location>
        <begin position="1"/>
        <end position="20"/>
    </location>
</feature>
<evidence type="ECO:0000313" key="4">
    <source>
        <dbReference type="EMBL" id="PGH15443.1"/>
    </source>
</evidence>
<organism evidence="4 5">
    <name type="scientific">Helicocarpus griseus UAMH5409</name>
    <dbReference type="NCBI Taxonomy" id="1447875"/>
    <lineage>
        <taxon>Eukaryota</taxon>
        <taxon>Fungi</taxon>
        <taxon>Dikarya</taxon>
        <taxon>Ascomycota</taxon>
        <taxon>Pezizomycotina</taxon>
        <taxon>Eurotiomycetes</taxon>
        <taxon>Eurotiomycetidae</taxon>
        <taxon>Onygenales</taxon>
        <taxon>Ajellomycetaceae</taxon>
        <taxon>Helicocarpus</taxon>
    </lineage>
</organism>
<dbReference type="PANTHER" id="PTHR36575">
    <property type="entry name" value="BINDING PROTEIN, PUTATIVE (AFU_ORTHOLOGUE AFUA_1G14430)-RELATED"/>
    <property type="match status" value="1"/>
</dbReference>
<dbReference type="InterPro" id="IPR052282">
    <property type="entry name" value="Starch-active_LPMO"/>
</dbReference>
<dbReference type="EMBL" id="PDNB01000025">
    <property type="protein sequence ID" value="PGH15443.1"/>
    <property type="molecule type" value="Genomic_DNA"/>
</dbReference>
<dbReference type="OrthoDB" id="120613at2759"/>
<evidence type="ECO:0000313" key="5">
    <source>
        <dbReference type="Proteomes" id="UP000223968"/>
    </source>
</evidence>
<protein>
    <recommendedName>
        <fullName evidence="6">Chitin-binding type-4 domain-containing protein</fullName>
    </recommendedName>
</protein>
<keyword evidence="2" id="KW-0186">Copper</keyword>
<keyword evidence="3" id="KW-0732">Signal</keyword>
<dbReference type="Proteomes" id="UP000223968">
    <property type="component" value="Unassembled WGS sequence"/>
</dbReference>
<name>A0A2B7Y332_9EURO</name>
<evidence type="ECO:0008006" key="6">
    <source>
        <dbReference type="Google" id="ProtNLM"/>
    </source>
</evidence>
<evidence type="ECO:0000256" key="1">
    <source>
        <dbReference type="ARBA" id="ARBA00001973"/>
    </source>
</evidence>
<comment type="cofactor">
    <cofactor evidence="1">
        <name>Cu(2+)</name>
        <dbReference type="ChEBI" id="CHEBI:29036"/>
    </cofactor>
</comment>
<accession>A0A2B7Y332</accession>
<gene>
    <name evidence="4" type="ORF">AJ79_02420</name>
</gene>
<sequence>MHLPTSLLTLTSLLVTHAYAHGLVSSPITRTPGDATAAVCGQTMVDFYLADNTSYPEALLREGGLDENYDPELCNLWLCKGFQFGDNSAKVVEYVAGDEVPIEVFIRIPHLGFANVSIVDTSVNAVVGEPLRVWEDGYADPAEFPNLPEDQVKFSVTVPELGGLCVEPGKCVIQWYWFGAEQTYESCIDFTQPAPDPDAVPNVEARYWTA</sequence>
<proteinExistence type="predicted"/>
<evidence type="ECO:0000256" key="2">
    <source>
        <dbReference type="ARBA" id="ARBA00023008"/>
    </source>
</evidence>
<dbReference type="PANTHER" id="PTHR36575:SF2">
    <property type="entry name" value="CHITIN-BINDING TYPE-4 DOMAIN-CONTAINING PROTEIN-RELATED"/>
    <property type="match status" value="1"/>
</dbReference>